<name>A0A645IPV0_9ZZZZ</name>
<evidence type="ECO:0000313" key="1">
    <source>
        <dbReference type="EMBL" id="MPN52902.1"/>
    </source>
</evidence>
<dbReference type="AlphaFoldDB" id="A0A645IPV0"/>
<reference evidence="1" key="1">
    <citation type="submission" date="2019-08" db="EMBL/GenBank/DDBJ databases">
        <authorList>
            <person name="Kucharzyk K."/>
            <person name="Murdoch R.W."/>
            <person name="Higgins S."/>
            <person name="Loffler F."/>
        </authorList>
    </citation>
    <scope>NUCLEOTIDE SEQUENCE</scope>
</reference>
<organism evidence="1">
    <name type="scientific">bioreactor metagenome</name>
    <dbReference type="NCBI Taxonomy" id="1076179"/>
    <lineage>
        <taxon>unclassified sequences</taxon>
        <taxon>metagenomes</taxon>
        <taxon>ecological metagenomes</taxon>
    </lineage>
</organism>
<protein>
    <submittedName>
        <fullName evidence="1">Uncharacterized protein</fullName>
    </submittedName>
</protein>
<comment type="caution">
    <text evidence="1">The sequence shown here is derived from an EMBL/GenBank/DDBJ whole genome shotgun (WGS) entry which is preliminary data.</text>
</comment>
<accession>A0A645IPV0</accession>
<proteinExistence type="predicted"/>
<sequence>MRNGKNNRIIFCGGRRIEMLEMLDRHIVFTLDFGRVGAWICHIDQTAE</sequence>
<dbReference type="EMBL" id="VSSQ01119453">
    <property type="protein sequence ID" value="MPN52902.1"/>
    <property type="molecule type" value="Genomic_DNA"/>
</dbReference>
<gene>
    <name evidence="1" type="ORF">SDC9_200565</name>
</gene>